<name>A0A2P2R4R7_RHIMU</name>
<sequence>MLLNLHYQFVMALKSSCFSGLCCSISQRWVETLNL</sequence>
<protein>
    <submittedName>
        <fullName evidence="1">Uncharacterized protein</fullName>
    </submittedName>
</protein>
<reference evidence="1" key="1">
    <citation type="submission" date="2018-02" db="EMBL/GenBank/DDBJ databases">
        <title>Rhizophora mucronata_Transcriptome.</title>
        <authorList>
            <person name="Meera S.P."/>
            <person name="Sreeshan A."/>
            <person name="Augustine A."/>
        </authorList>
    </citation>
    <scope>NUCLEOTIDE SEQUENCE</scope>
    <source>
        <tissue evidence="1">Leaf</tissue>
    </source>
</reference>
<proteinExistence type="predicted"/>
<accession>A0A2P2R4R7</accession>
<evidence type="ECO:0000313" key="1">
    <source>
        <dbReference type="EMBL" id="MBX74114.1"/>
    </source>
</evidence>
<organism evidence="1">
    <name type="scientific">Rhizophora mucronata</name>
    <name type="common">Asiatic mangrove</name>
    <dbReference type="NCBI Taxonomy" id="61149"/>
    <lineage>
        <taxon>Eukaryota</taxon>
        <taxon>Viridiplantae</taxon>
        <taxon>Streptophyta</taxon>
        <taxon>Embryophyta</taxon>
        <taxon>Tracheophyta</taxon>
        <taxon>Spermatophyta</taxon>
        <taxon>Magnoliopsida</taxon>
        <taxon>eudicotyledons</taxon>
        <taxon>Gunneridae</taxon>
        <taxon>Pentapetalae</taxon>
        <taxon>rosids</taxon>
        <taxon>fabids</taxon>
        <taxon>Malpighiales</taxon>
        <taxon>Rhizophoraceae</taxon>
        <taxon>Rhizophora</taxon>
    </lineage>
</organism>
<dbReference type="AlphaFoldDB" id="A0A2P2R4R7"/>
<dbReference type="EMBL" id="GGEC01093630">
    <property type="protein sequence ID" value="MBX74114.1"/>
    <property type="molecule type" value="Transcribed_RNA"/>
</dbReference>